<dbReference type="PANTHER" id="PTHR44845:SF1">
    <property type="entry name" value="L-2-AMINOADIPATE REDUCTASE"/>
    <property type="match status" value="1"/>
</dbReference>
<evidence type="ECO:0000256" key="3">
    <source>
        <dbReference type="SAM" id="MobiDB-lite"/>
    </source>
</evidence>
<evidence type="ECO:0000256" key="2">
    <source>
        <dbReference type="ARBA" id="ARBA00022553"/>
    </source>
</evidence>
<sequence>MPLNPDGKMDKPALPFPDTAQSVTAAPATGKATSTEEKMCELWSKILPNAPHPLPLEESFFDLGGHSILATRLIFEICKRFVVGALLGTIFGEPTISGLEPITPRQNDFLVPQRKTVTAIEYGKDYDELLPKLHEAYTPLPSDFATKPITIFLNGATGFLGAFVLRNLLLRRERVKKVICLVRASDRDKALSRLKEGSTNRGVWDDEWVTSGRLEVLAGDLSLDNFALEEEWNRVAEEADAILHNGALVHWIYPYEKLRATNVISALTTIELASTENQKLVVFVSFTSAVNTEHYVRLSGSLTDSNRQGAKQVGYAVGDSQSAVTNTDDFIWRMVKGCIQLGLVPDMNNTVNMVSVGHVALCTSLGTVSPLPDAALTPSPDPLLTFNGMLSSLTQYGFPTEQCKYLIWRRKLEQHVLELQCWLPEDPRSFSQTDKGERPRQVCCRLRVVAQLSDHASHSLMKLALDRQLSISFCTATPEKQIVTGSSSASARFFNETAMENFIRSTSLTSDLTIFATQPPASSRASIAPRISLRILYNSLFFTHARITTIVDQLSSFLHRVSSNPVTPIGAIPLLTPAQQEKLPDPTTDLNWWTGRMLPPMYSHEIPIDGRIGRVLSKVYQRSLFWTHKRRSPTRGIQREEVVMVYAHRSADLVVAVMAMLEAGATFSVIDPAYPASRQIIYLRVTQPHGLIVLKGAGVIAPSVCEFISTDLKIRVEVPALEIKPDGGMFGGAGQDDVDILLSVSNLAETDPNVFLGPDSISTLSFTSRSTGIPKGMHERFGLNENTKFTMLSGIAHDPMQRNMFTLFFGAQLHVPTADDIGTPGRFLWDNYSQHK</sequence>
<evidence type="ECO:0000256" key="1">
    <source>
        <dbReference type="ARBA" id="ARBA00022450"/>
    </source>
</evidence>
<evidence type="ECO:0000259" key="4">
    <source>
        <dbReference type="PROSITE" id="PS50075"/>
    </source>
</evidence>
<comment type="caution">
    <text evidence="5">The sequence shown here is derived from an EMBL/GenBank/DDBJ whole genome shotgun (WGS) entry which is preliminary data.</text>
</comment>
<keyword evidence="6" id="KW-1185">Reference proteome</keyword>
<dbReference type="InterPro" id="IPR036736">
    <property type="entry name" value="ACP-like_sf"/>
</dbReference>
<feature type="domain" description="Carrier" evidence="4">
    <location>
        <begin position="30"/>
        <end position="107"/>
    </location>
</feature>
<name>A0AA39J113_9AGAR</name>
<dbReference type="InterPro" id="IPR009081">
    <property type="entry name" value="PP-bd_ACP"/>
</dbReference>
<dbReference type="EMBL" id="JAUEPT010000082">
    <property type="protein sequence ID" value="KAK0433361.1"/>
    <property type="molecule type" value="Genomic_DNA"/>
</dbReference>
<keyword evidence="2" id="KW-0597">Phosphoprotein</keyword>
<dbReference type="InterPro" id="IPR042099">
    <property type="entry name" value="ANL_N_sf"/>
</dbReference>
<dbReference type="Pfam" id="PF00501">
    <property type="entry name" value="AMP-binding"/>
    <property type="match status" value="1"/>
</dbReference>
<feature type="region of interest" description="Disordered" evidence="3">
    <location>
        <begin position="1"/>
        <end position="31"/>
    </location>
</feature>
<dbReference type="Pfam" id="PF07993">
    <property type="entry name" value="NAD_binding_4"/>
    <property type="match status" value="1"/>
</dbReference>
<dbReference type="Pfam" id="PF00550">
    <property type="entry name" value="PP-binding"/>
    <property type="match status" value="1"/>
</dbReference>
<keyword evidence="1" id="KW-0596">Phosphopantetheine</keyword>
<protein>
    <submittedName>
        <fullName evidence="5">Male sterility protein-domain-containing protein</fullName>
    </submittedName>
</protein>
<evidence type="ECO:0000313" key="5">
    <source>
        <dbReference type="EMBL" id="KAK0433361.1"/>
    </source>
</evidence>
<dbReference type="PANTHER" id="PTHR44845">
    <property type="entry name" value="CARRIER DOMAIN-CONTAINING PROTEIN"/>
    <property type="match status" value="1"/>
</dbReference>
<evidence type="ECO:0000313" key="6">
    <source>
        <dbReference type="Proteomes" id="UP001175226"/>
    </source>
</evidence>
<reference evidence="5" key="1">
    <citation type="submission" date="2023-06" db="EMBL/GenBank/DDBJ databases">
        <authorList>
            <consortium name="Lawrence Berkeley National Laboratory"/>
            <person name="Ahrendt S."/>
            <person name="Sahu N."/>
            <person name="Indic B."/>
            <person name="Wong-Bajracharya J."/>
            <person name="Merenyi Z."/>
            <person name="Ke H.-M."/>
            <person name="Monk M."/>
            <person name="Kocsube S."/>
            <person name="Drula E."/>
            <person name="Lipzen A."/>
            <person name="Balint B."/>
            <person name="Henrissat B."/>
            <person name="Andreopoulos B."/>
            <person name="Martin F.M."/>
            <person name="Harder C.B."/>
            <person name="Rigling D."/>
            <person name="Ford K.L."/>
            <person name="Foster G.D."/>
            <person name="Pangilinan J."/>
            <person name="Papanicolaou A."/>
            <person name="Barry K."/>
            <person name="LaButti K."/>
            <person name="Viragh M."/>
            <person name="Koriabine M."/>
            <person name="Yan M."/>
            <person name="Riley R."/>
            <person name="Champramary S."/>
            <person name="Plett K.L."/>
            <person name="Tsai I.J."/>
            <person name="Slot J."/>
            <person name="Sipos G."/>
            <person name="Plett J."/>
            <person name="Nagy L.G."/>
            <person name="Grigoriev I.V."/>
        </authorList>
    </citation>
    <scope>NUCLEOTIDE SEQUENCE</scope>
    <source>
        <strain evidence="5">FPL87.14</strain>
    </source>
</reference>
<dbReference type="SUPFAM" id="SSF51735">
    <property type="entry name" value="NAD(P)-binding Rossmann-fold domains"/>
    <property type="match status" value="1"/>
</dbReference>
<dbReference type="SUPFAM" id="SSF47336">
    <property type="entry name" value="ACP-like"/>
    <property type="match status" value="1"/>
</dbReference>
<dbReference type="Gene3D" id="3.40.50.720">
    <property type="entry name" value="NAD(P)-binding Rossmann-like Domain"/>
    <property type="match status" value="2"/>
</dbReference>
<dbReference type="PROSITE" id="PS50075">
    <property type="entry name" value="CARRIER"/>
    <property type="match status" value="1"/>
</dbReference>
<dbReference type="SUPFAM" id="SSF56801">
    <property type="entry name" value="Acetyl-CoA synthetase-like"/>
    <property type="match status" value="1"/>
</dbReference>
<gene>
    <name evidence="5" type="ORF">EV421DRAFT_1997672</name>
</gene>
<dbReference type="Proteomes" id="UP001175226">
    <property type="component" value="Unassembled WGS sequence"/>
</dbReference>
<dbReference type="PROSITE" id="PS00012">
    <property type="entry name" value="PHOSPHOPANTETHEINE"/>
    <property type="match status" value="1"/>
</dbReference>
<dbReference type="Gene3D" id="3.30.559.30">
    <property type="entry name" value="Nonribosomal peptide synthetase, condensation domain"/>
    <property type="match status" value="1"/>
</dbReference>
<proteinExistence type="predicted"/>
<dbReference type="Gene3D" id="1.10.1200.10">
    <property type="entry name" value="ACP-like"/>
    <property type="match status" value="1"/>
</dbReference>
<dbReference type="InterPro" id="IPR000873">
    <property type="entry name" value="AMP-dep_synth/lig_dom"/>
</dbReference>
<dbReference type="AlphaFoldDB" id="A0AA39J113"/>
<dbReference type="InterPro" id="IPR036291">
    <property type="entry name" value="NAD(P)-bd_dom_sf"/>
</dbReference>
<dbReference type="InterPro" id="IPR006162">
    <property type="entry name" value="Ppantetheine_attach_site"/>
</dbReference>
<accession>A0AA39J113</accession>
<dbReference type="Gene3D" id="3.40.50.12780">
    <property type="entry name" value="N-terminal domain of ligase-like"/>
    <property type="match status" value="1"/>
</dbReference>
<dbReference type="InterPro" id="IPR013120">
    <property type="entry name" value="FAR_NAD-bd"/>
</dbReference>
<organism evidence="5 6">
    <name type="scientific">Armillaria borealis</name>
    <dbReference type="NCBI Taxonomy" id="47425"/>
    <lineage>
        <taxon>Eukaryota</taxon>
        <taxon>Fungi</taxon>
        <taxon>Dikarya</taxon>
        <taxon>Basidiomycota</taxon>
        <taxon>Agaricomycotina</taxon>
        <taxon>Agaricomycetes</taxon>
        <taxon>Agaricomycetidae</taxon>
        <taxon>Agaricales</taxon>
        <taxon>Marasmiineae</taxon>
        <taxon>Physalacriaceae</taxon>
        <taxon>Armillaria</taxon>
    </lineage>
</organism>